<gene>
    <name evidence="1" type="ORF">SAMN05444959_1202</name>
</gene>
<sequence length="206" mass="24267">MNTSVRNLKPVDSGNLPAYPISSKDRLDSHFFIQWNLKRWRKSRFRQLADPEVGWVGFQLFCEAHDESPVGTLPIDERLLARAGGVSVEKWRDLCARPISPLHNWYRVRCDNGEIRFAHEVVTQVAIEALNSHRKNRLDMDQRRRAKRIKDLREMIGVRIGAKQLLQAPDFLDRFNDWLEEHHPEAQRRETFIRQALEEFQMRNGA</sequence>
<keyword evidence="2" id="KW-1185">Reference proteome</keyword>
<accession>A0A239Q2F2</accession>
<evidence type="ECO:0000313" key="2">
    <source>
        <dbReference type="Proteomes" id="UP000198307"/>
    </source>
</evidence>
<name>A0A239Q2F2_9RHOB</name>
<proteinExistence type="predicted"/>
<evidence type="ECO:0000313" key="1">
    <source>
        <dbReference type="EMBL" id="SNT76436.1"/>
    </source>
</evidence>
<dbReference type="OrthoDB" id="7828060at2"/>
<dbReference type="AlphaFoldDB" id="A0A239Q2F2"/>
<reference evidence="1 2" key="1">
    <citation type="submission" date="2017-07" db="EMBL/GenBank/DDBJ databases">
        <authorList>
            <person name="Sun Z.S."/>
            <person name="Albrecht U."/>
            <person name="Echele G."/>
            <person name="Lee C.C."/>
        </authorList>
    </citation>
    <scope>NUCLEOTIDE SEQUENCE [LARGE SCALE GENOMIC DNA]</scope>
    <source>
        <strain evidence="1 2">DSM 14827</strain>
    </source>
</reference>
<dbReference type="EMBL" id="FZQB01000020">
    <property type="protein sequence ID" value="SNT76436.1"/>
    <property type="molecule type" value="Genomic_DNA"/>
</dbReference>
<dbReference type="RefSeq" id="WP_089345752.1">
    <property type="nucleotide sequence ID" value="NZ_CP067129.1"/>
</dbReference>
<dbReference type="Proteomes" id="UP000198307">
    <property type="component" value="Unassembled WGS sequence"/>
</dbReference>
<protein>
    <submittedName>
        <fullName evidence="1">Uncharacterized protein</fullName>
    </submittedName>
</protein>
<organism evidence="1 2">
    <name type="scientific">Paracoccus seriniphilus</name>
    <dbReference type="NCBI Taxonomy" id="184748"/>
    <lineage>
        <taxon>Bacteria</taxon>
        <taxon>Pseudomonadati</taxon>
        <taxon>Pseudomonadota</taxon>
        <taxon>Alphaproteobacteria</taxon>
        <taxon>Rhodobacterales</taxon>
        <taxon>Paracoccaceae</taxon>
        <taxon>Paracoccus</taxon>
    </lineage>
</organism>